<sequence>MHRGWENRKNRELGGAFGDCSHRPDGKLVSKMTMKLLLAWNTERSRREESFRLNEATAMPSYFLPLCPVKPGASPYRRKSPNSVVPFHVHEVTGASLSSDERPTSWPPPSPPPEVGSASRWVVLVGDKSQCLENPCLAPVNLTQNHRTLTFDP</sequence>
<reference evidence="2" key="1">
    <citation type="journal article" date="2020" name="G3 (Bethesda)">
        <title>High-Quality Assemblies for Three Invasive Social Wasps from the &lt;i&gt;Vespula&lt;/i&gt; Genus.</title>
        <authorList>
            <person name="Harrop T.W.R."/>
            <person name="Guhlin J."/>
            <person name="McLaughlin G.M."/>
            <person name="Permina E."/>
            <person name="Stockwell P."/>
            <person name="Gilligan J."/>
            <person name="Le Lec M.F."/>
            <person name="Gruber M.A.M."/>
            <person name="Quinn O."/>
            <person name="Lovegrove M."/>
            <person name="Duncan E.J."/>
            <person name="Remnant E.J."/>
            <person name="Van Eeckhoven J."/>
            <person name="Graham B."/>
            <person name="Knapp R.A."/>
            <person name="Langford K.W."/>
            <person name="Kronenberg Z."/>
            <person name="Press M.O."/>
            <person name="Eacker S.M."/>
            <person name="Wilson-Rankin E.E."/>
            <person name="Purcell J."/>
            <person name="Lester P.J."/>
            <person name="Dearden P.K."/>
        </authorList>
    </citation>
    <scope>NUCLEOTIDE SEQUENCE</scope>
    <source>
        <strain evidence="2">Volc-1</strain>
    </source>
</reference>
<protein>
    <submittedName>
        <fullName evidence="2">Uncharacterized protein</fullName>
    </submittedName>
</protein>
<evidence type="ECO:0000313" key="3">
    <source>
        <dbReference type="Proteomes" id="UP000600918"/>
    </source>
</evidence>
<proteinExistence type="predicted"/>
<comment type="caution">
    <text evidence="2">The sequence shown here is derived from an EMBL/GenBank/DDBJ whole genome shotgun (WGS) entry which is preliminary data.</text>
</comment>
<name>A0A834P376_VESPE</name>
<feature type="compositionally biased region" description="Basic and acidic residues" evidence="1">
    <location>
        <begin position="1"/>
        <end position="12"/>
    </location>
</feature>
<dbReference type="EMBL" id="JACSDY010000005">
    <property type="protein sequence ID" value="KAF7426841.1"/>
    <property type="molecule type" value="Genomic_DNA"/>
</dbReference>
<feature type="compositionally biased region" description="Pro residues" evidence="1">
    <location>
        <begin position="105"/>
        <end position="114"/>
    </location>
</feature>
<keyword evidence="3" id="KW-1185">Reference proteome</keyword>
<dbReference type="AlphaFoldDB" id="A0A834P376"/>
<evidence type="ECO:0000313" key="2">
    <source>
        <dbReference type="EMBL" id="KAF7426841.1"/>
    </source>
</evidence>
<gene>
    <name evidence="2" type="ORF">H0235_006535</name>
</gene>
<accession>A0A834P376</accession>
<organism evidence="2 3">
    <name type="scientific">Vespula pensylvanica</name>
    <name type="common">Western yellow jacket</name>
    <name type="synonym">Wasp</name>
    <dbReference type="NCBI Taxonomy" id="30213"/>
    <lineage>
        <taxon>Eukaryota</taxon>
        <taxon>Metazoa</taxon>
        <taxon>Ecdysozoa</taxon>
        <taxon>Arthropoda</taxon>
        <taxon>Hexapoda</taxon>
        <taxon>Insecta</taxon>
        <taxon>Pterygota</taxon>
        <taxon>Neoptera</taxon>
        <taxon>Endopterygota</taxon>
        <taxon>Hymenoptera</taxon>
        <taxon>Apocrita</taxon>
        <taxon>Aculeata</taxon>
        <taxon>Vespoidea</taxon>
        <taxon>Vespidae</taxon>
        <taxon>Vespinae</taxon>
        <taxon>Vespula</taxon>
    </lineage>
</organism>
<evidence type="ECO:0000256" key="1">
    <source>
        <dbReference type="SAM" id="MobiDB-lite"/>
    </source>
</evidence>
<feature type="region of interest" description="Disordered" evidence="1">
    <location>
        <begin position="1"/>
        <end position="22"/>
    </location>
</feature>
<feature type="region of interest" description="Disordered" evidence="1">
    <location>
        <begin position="94"/>
        <end position="117"/>
    </location>
</feature>
<dbReference type="Proteomes" id="UP000600918">
    <property type="component" value="Unassembled WGS sequence"/>
</dbReference>